<evidence type="ECO:0000313" key="1">
    <source>
        <dbReference type="Ensembl" id="ENSPCEP00000007796.1"/>
    </source>
</evidence>
<organism evidence="1 2">
    <name type="scientific">Pelusios castaneus</name>
    <name type="common">West African mud turtle</name>
    <dbReference type="NCBI Taxonomy" id="367368"/>
    <lineage>
        <taxon>Eukaryota</taxon>
        <taxon>Metazoa</taxon>
        <taxon>Chordata</taxon>
        <taxon>Craniata</taxon>
        <taxon>Vertebrata</taxon>
        <taxon>Euteleostomi</taxon>
        <taxon>Archelosauria</taxon>
        <taxon>Testudinata</taxon>
        <taxon>Testudines</taxon>
        <taxon>Pleurodira</taxon>
        <taxon>Pelomedusidae</taxon>
        <taxon>Pelusios</taxon>
    </lineage>
</organism>
<protein>
    <submittedName>
        <fullName evidence="1">Uncharacterized protein</fullName>
    </submittedName>
</protein>
<accession>A0A8C8RNG1</accession>
<proteinExistence type="predicted"/>
<dbReference type="Proteomes" id="UP000694393">
    <property type="component" value="Unplaced"/>
</dbReference>
<dbReference type="Ensembl" id="ENSPCET00000008073.1">
    <property type="protein sequence ID" value="ENSPCEP00000007796.1"/>
    <property type="gene ID" value="ENSPCEG00000006246.1"/>
</dbReference>
<name>A0A8C8RNG1_9SAUR</name>
<evidence type="ECO:0000313" key="2">
    <source>
        <dbReference type="Proteomes" id="UP000694393"/>
    </source>
</evidence>
<dbReference type="AlphaFoldDB" id="A0A8C8RNG1"/>
<reference evidence="1" key="1">
    <citation type="submission" date="2025-08" db="UniProtKB">
        <authorList>
            <consortium name="Ensembl"/>
        </authorList>
    </citation>
    <scope>IDENTIFICATION</scope>
</reference>
<reference evidence="1" key="2">
    <citation type="submission" date="2025-09" db="UniProtKB">
        <authorList>
            <consortium name="Ensembl"/>
        </authorList>
    </citation>
    <scope>IDENTIFICATION</scope>
</reference>
<sequence length="76" mass="8337">MAWQLAYDLQVAACRGESAPRAAMAPGPEHTALAAPWRACRAAVPPSLHRGTTRLLPGSWEERHFLKGEILKRPHA</sequence>
<keyword evidence="2" id="KW-1185">Reference proteome</keyword>